<organism evidence="1 2">
    <name type="scientific">Puccinia graminis f. sp. tritici</name>
    <dbReference type="NCBI Taxonomy" id="56615"/>
    <lineage>
        <taxon>Eukaryota</taxon>
        <taxon>Fungi</taxon>
        <taxon>Dikarya</taxon>
        <taxon>Basidiomycota</taxon>
        <taxon>Pucciniomycotina</taxon>
        <taxon>Pucciniomycetes</taxon>
        <taxon>Pucciniales</taxon>
        <taxon>Pucciniaceae</taxon>
        <taxon>Puccinia</taxon>
    </lineage>
</organism>
<dbReference type="AlphaFoldDB" id="A0A5B0MJM8"/>
<dbReference type="Proteomes" id="UP000324748">
    <property type="component" value="Unassembled WGS sequence"/>
</dbReference>
<name>A0A5B0MJM8_PUCGR</name>
<reference evidence="1 2" key="1">
    <citation type="submission" date="2019-05" db="EMBL/GenBank/DDBJ databases">
        <title>Emergence of the Ug99 lineage of the wheat stem rust pathogen through somatic hybridization.</title>
        <authorList>
            <person name="Li F."/>
            <person name="Upadhyaya N.M."/>
            <person name="Sperschneider J."/>
            <person name="Matny O."/>
            <person name="Nguyen-Phuc H."/>
            <person name="Mago R."/>
            <person name="Raley C."/>
            <person name="Miller M.E."/>
            <person name="Silverstein K.A.T."/>
            <person name="Henningsen E."/>
            <person name="Hirsch C.D."/>
            <person name="Visser B."/>
            <person name="Pretorius Z.A."/>
            <person name="Steffenson B.J."/>
            <person name="Schwessinger B."/>
            <person name="Dodds P.N."/>
            <person name="Figueroa M."/>
        </authorList>
    </citation>
    <scope>NUCLEOTIDE SEQUENCE [LARGE SCALE GENOMIC DNA]</scope>
    <source>
        <strain evidence="1">21-0</strain>
    </source>
</reference>
<keyword evidence="2" id="KW-1185">Reference proteome</keyword>
<sequence length="80" mass="9072">MNRTLTDTDKPLQHPTPNEVSKACQLVDGKFFLMNFVRVALVDPNDEESVIVVMEFTPWDQSTKTDKENLDFSSSILLAL</sequence>
<accession>A0A5B0MJM8</accession>
<gene>
    <name evidence="1" type="ORF">PGT21_021719</name>
</gene>
<evidence type="ECO:0000313" key="1">
    <source>
        <dbReference type="EMBL" id="KAA1076842.1"/>
    </source>
</evidence>
<comment type="caution">
    <text evidence="1">The sequence shown here is derived from an EMBL/GenBank/DDBJ whole genome shotgun (WGS) entry which is preliminary data.</text>
</comment>
<protein>
    <submittedName>
        <fullName evidence="1">Uncharacterized protein</fullName>
    </submittedName>
</protein>
<dbReference type="OrthoDB" id="2518661at2759"/>
<dbReference type="EMBL" id="VSWC01000145">
    <property type="protein sequence ID" value="KAA1076842.1"/>
    <property type="molecule type" value="Genomic_DNA"/>
</dbReference>
<evidence type="ECO:0000313" key="2">
    <source>
        <dbReference type="Proteomes" id="UP000324748"/>
    </source>
</evidence>
<proteinExistence type="predicted"/>